<evidence type="ECO:0000256" key="10">
    <source>
        <dbReference type="SAM" id="SignalP"/>
    </source>
</evidence>
<evidence type="ECO:0000256" key="9">
    <source>
        <dbReference type="PROSITE-ProRule" id="PRU01172"/>
    </source>
</evidence>
<dbReference type="RefSeq" id="NP_001015873.3">
    <property type="nucleotide sequence ID" value="NM_001015873.3"/>
</dbReference>
<dbReference type="InterPro" id="IPR001759">
    <property type="entry name" value="PTX_dom"/>
</dbReference>
<evidence type="ECO:0000313" key="13">
    <source>
        <dbReference type="RefSeq" id="XP_012823798.2"/>
    </source>
</evidence>
<dbReference type="OMA" id="ISHGNEW"/>
<organism evidence="12 13">
    <name type="scientific">Xenopus tropicalis</name>
    <name type="common">Western clawed frog</name>
    <name type="synonym">Silurana tropicalis</name>
    <dbReference type="NCBI Taxonomy" id="8364"/>
    <lineage>
        <taxon>Eukaryota</taxon>
        <taxon>Metazoa</taxon>
        <taxon>Chordata</taxon>
        <taxon>Craniata</taxon>
        <taxon>Vertebrata</taxon>
        <taxon>Euteleostomi</taxon>
        <taxon>Amphibia</taxon>
        <taxon>Batrachia</taxon>
        <taxon>Anura</taxon>
        <taxon>Pipoidea</taxon>
        <taxon>Pipidae</taxon>
        <taxon>Xenopodinae</taxon>
        <taxon>Xenopus</taxon>
        <taxon>Silurana</taxon>
    </lineage>
</organism>
<dbReference type="RefSeq" id="XP_012823798.2">
    <property type="nucleotide sequence ID" value="XM_012968344.2"/>
</dbReference>
<dbReference type="SMART" id="SM00159">
    <property type="entry name" value="PTX"/>
    <property type="match status" value="1"/>
</dbReference>
<dbReference type="Gene3D" id="2.60.120.200">
    <property type="match status" value="1"/>
</dbReference>
<dbReference type="GO" id="GO:0046872">
    <property type="term" value="F:metal ion binding"/>
    <property type="evidence" value="ECO:0007669"/>
    <property type="project" value="UniProtKB-KW"/>
</dbReference>
<dbReference type="GO" id="GO:0005576">
    <property type="term" value="C:extracellular region"/>
    <property type="evidence" value="ECO:0007669"/>
    <property type="project" value="UniProtKB-SubCell"/>
</dbReference>
<keyword evidence="12" id="KW-1185">Reference proteome</keyword>
<evidence type="ECO:0000313" key="12">
    <source>
        <dbReference type="Proteomes" id="UP000008143"/>
    </source>
</evidence>
<feature type="signal peptide" evidence="10">
    <location>
        <begin position="1"/>
        <end position="16"/>
    </location>
</feature>
<comment type="similarity">
    <text evidence="8">Belongs to the pentraxin family.</text>
</comment>
<keyword evidence="4" id="KW-0479">Metal-binding</keyword>
<protein>
    <submittedName>
        <fullName evidence="13 14">MGC108147 protein isoform X1</fullName>
    </submittedName>
</protein>
<dbReference type="GeneID" id="548590"/>
<dbReference type="PRINTS" id="PR00895">
    <property type="entry name" value="PENTAXIN"/>
</dbReference>
<dbReference type="Proteomes" id="UP000008143">
    <property type="component" value="Chromosome 8"/>
</dbReference>
<dbReference type="RefSeq" id="XP_031746295.1">
    <property type="nucleotide sequence ID" value="XM_031890435.1"/>
</dbReference>
<evidence type="ECO:0000256" key="2">
    <source>
        <dbReference type="ARBA" id="ARBA00004613"/>
    </source>
</evidence>
<comment type="subcellular location">
    <subcellularLocation>
        <location evidence="2">Secreted</location>
    </subcellularLocation>
</comment>
<dbReference type="AlphaFoldDB" id="A0A8J0SVZ9"/>
<dbReference type="Pfam" id="PF00354">
    <property type="entry name" value="Pentaxin"/>
    <property type="match status" value="1"/>
</dbReference>
<keyword evidence="3" id="KW-0964">Secreted</keyword>
<keyword evidence="6" id="KW-0106">Calcium</keyword>
<comment type="cofactor">
    <cofactor evidence="1">
        <name>Ca(2+)</name>
        <dbReference type="ChEBI" id="CHEBI:29108"/>
    </cofactor>
</comment>
<evidence type="ECO:0000259" key="11">
    <source>
        <dbReference type="PROSITE" id="PS51828"/>
    </source>
</evidence>
<name>A0A8J0SVZ9_XENTR</name>
<evidence type="ECO:0000256" key="5">
    <source>
        <dbReference type="ARBA" id="ARBA00022729"/>
    </source>
</evidence>
<dbReference type="SUPFAM" id="SSF49899">
    <property type="entry name" value="Concanavalin A-like lectins/glucanases"/>
    <property type="match status" value="1"/>
</dbReference>
<evidence type="ECO:0000256" key="4">
    <source>
        <dbReference type="ARBA" id="ARBA00022723"/>
    </source>
</evidence>
<evidence type="ECO:0000256" key="3">
    <source>
        <dbReference type="ARBA" id="ARBA00022525"/>
    </source>
</evidence>
<dbReference type="AGR" id="Xenbase:XB-GENE-5914997"/>
<dbReference type="OrthoDB" id="10334629at2759"/>
<dbReference type="KEGG" id="xtr:548590"/>
<proteinExistence type="inferred from homology"/>
<dbReference type="Xenbase" id="XB-GENE-5914997">
    <property type="gene designation" value="MGC108147"/>
</dbReference>
<dbReference type="PROSITE" id="PS00289">
    <property type="entry name" value="PTX_1"/>
    <property type="match status" value="1"/>
</dbReference>
<dbReference type="PROSITE" id="PS51828">
    <property type="entry name" value="PTX_2"/>
    <property type="match status" value="1"/>
</dbReference>
<dbReference type="PANTHER" id="PTHR45869:SF10">
    <property type="entry name" value="MGC108147 PROTEIN PRECURSOR"/>
    <property type="match status" value="1"/>
</dbReference>
<evidence type="ECO:0000256" key="8">
    <source>
        <dbReference type="ARBA" id="ARBA00038102"/>
    </source>
</evidence>
<keyword evidence="5 10" id="KW-0732">Signal</keyword>
<reference evidence="13 14" key="1">
    <citation type="submission" date="2025-04" db="UniProtKB">
        <authorList>
            <consortium name="RefSeq"/>
        </authorList>
    </citation>
    <scope>IDENTIFICATION</scope>
    <source>
        <strain evidence="13 14">Nigerian</strain>
        <tissue evidence="13 14">Liver and blood</tissue>
    </source>
</reference>
<sequence length="259" mass="29692">MEMRVLWLLLFAGSMAQEDMDRNVFLFPRRSNDDYVVLKPMVTGQLHNLTVCLRSYTDVGRYALLTVGTLESRIRNMFVILQSISSYSQTSPYHYSNIYINNMASPIPEKADVLGWIHRCVTWDSNTGVLQLWVNGKVSPRAVLQKGFSIDLQDGISLGHMQVRSGNKHYISHYYVSNQYEWDSSSLFQGEITDVHMWNEVLPPETIWQVLLNNRDINGNVISWRSLNYTINGDVTVQPKLQCRYGSESGSSHSHCSME</sequence>
<dbReference type="InterPro" id="IPR051005">
    <property type="entry name" value="Pentraxin_domain"/>
</dbReference>
<evidence type="ECO:0000256" key="7">
    <source>
        <dbReference type="ARBA" id="ARBA00023157"/>
    </source>
</evidence>
<feature type="chain" id="PRO_5044692174" evidence="10">
    <location>
        <begin position="17"/>
        <end position="259"/>
    </location>
</feature>
<dbReference type="FunFam" id="2.60.120.200:FF:000070">
    <property type="entry name" value="Serum amyloid P-component"/>
    <property type="match status" value="1"/>
</dbReference>
<evidence type="ECO:0000313" key="14">
    <source>
        <dbReference type="RefSeq" id="XP_031746295.1"/>
    </source>
</evidence>
<accession>A0A8J0SVZ9</accession>
<keyword evidence="7" id="KW-1015">Disulfide bond</keyword>
<comment type="caution">
    <text evidence="9">Lacks conserved residue(s) required for the propagation of feature annotation.</text>
</comment>
<dbReference type="InterPro" id="IPR030476">
    <property type="entry name" value="Pentaxin_CS"/>
</dbReference>
<gene>
    <name evidence="13 14 15" type="primary">MGC108147</name>
</gene>
<evidence type="ECO:0000313" key="15">
    <source>
        <dbReference type="Xenbase" id="XB-GENE-5914997"/>
    </source>
</evidence>
<feature type="domain" description="Pentraxin (PTX)" evidence="11">
    <location>
        <begin position="21"/>
        <end position="243"/>
    </location>
</feature>
<evidence type="ECO:0000256" key="6">
    <source>
        <dbReference type="ARBA" id="ARBA00022837"/>
    </source>
</evidence>
<evidence type="ECO:0000256" key="1">
    <source>
        <dbReference type="ARBA" id="ARBA00001913"/>
    </source>
</evidence>
<dbReference type="InterPro" id="IPR013320">
    <property type="entry name" value="ConA-like_dom_sf"/>
</dbReference>
<dbReference type="PANTHER" id="PTHR45869">
    <property type="entry name" value="C-REACTIVE PROTEIN-RELATED"/>
    <property type="match status" value="1"/>
</dbReference>